<dbReference type="RefSeq" id="WP_117718102.1">
    <property type="nucleotide sequence ID" value="NZ_QSTP01000001.1"/>
</dbReference>
<evidence type="ECO:0000313" key="2">
    <source>
        <dbReference type="EMBL" id="RGM75344.1"/>
    </source>
</evidence>
<dbReference type="SUPFAM" id="SSF64182">
    <property type="entry name" value="DHH phosphoesterases"/>
    <property type="match status" value="1"/>
</dbReference>
<dbReference type="InterPro" id="IPR038763">
    <property type="entry name" value="DHH_sf"/>
</dbReference>
<dbReference type="InterPro" id="IPR051673">
    <property type="entry name" value="SSDNA_exonuclease_RecJ"/>
</dbReference>
<dbReference type="Pfam" id="PF01368">
    <property type="entry name" value="DHH"/>
    <property type="match status" value="1"/>
</dbReference>
<dbReference type="EMBL" id="QSTP01000001">
    <property type="protein sequence ID" value="RGM75344.1"/>
    <property type="molecule type" value="Genomic_DNA"/>
</dbReference>
<sequence length="585" mass="66459">MIDCRGKTLPQIKKELMNVRGITNLNAFMEPSLNYLIPFREMKNLPKACSIINQALHENKIIGIHFDTDTDGTCSGGIMYNYLIHHISESKLKTYTDIGKAHGLKNFDIDKMAECDVIIIVDSLDNNIDKYKLLHDMGKTVIILDHHDINPDIPYDDYAILVSSQDKDYQNHALCGAGVCLKVCLYLDILNNTNYADKYYDLAACGLIADMVDISETHMENRAIIYKGLSESHNPAIQFICGQYVFDSNAVSYYIAPKINALCRTSRNEEGYLIFTKYNESEIAYIIDKMDEAKALQNAEVDRILSSGTEQVLDNITFMQIHTDYGVSGLVANSLVEKYHKPAIVLYDEISSDDNCLHGSARSPMDMFRSYCENFDHVHTGGHEPAFGIWFDTPDDLHKYLDEINNNAQQFKGQPKEADMLINIKDITVNLITFCQKFNFVSGMGSLSIEVELADMDSYTIGSFKNGKHTFIESSSPDTFTYRYAPKCIQWNLPQDIFEKYVIENKLPNLHPKGTLQFGFKNTAQIICNDLIPEDYVKEHTIKQDNSKDETLHTNKDINKILNIDNNTMFGVSDTEYKDISMELS</sequence>
<feature type="domain" description="DDH" evidence="1">
    <location>
        <begin position="62"/>
        <end position="206"/>
    </location>
</feature>
<dbReference type="InterPro" id="IPR001667">
    <property type="entry name" value="DDH_dom"/>
</dbReference>
<dbReference type="PANTHER" id="PTHR30255">
    <property type="entry name" value="SINGLE-STRANDED-DNA-SPECIFIC EXONUCLEASE RECJ"/>
    <property type="match status" value="1"/>
</dbReference>
<evidence type="ECO:0000313" key="3">
    <source>
        <dbReference type="Proteomes" id="UP000260758"/>
    </source>
</evidence>
<gene>
    <name evidence="2" type="ORF">DXB99_02065</name>
</gene>
<protein>
    <recommendedName>
        <fullName evidence="1">DDH domain-containing protein</fullName>
    </recommendedName>
</protein>
<dbReference type="AlphaFoldDB" id="A0A3E4YM28"/>
<organism evidence="2 3">
    <name type="scientific">Agathobacter rectalis</name>
    <dbReference type="NCBI Taxonomy" id="39491"/>
    <lineage>
        <taxon>Bacteria</taxon>
        <taxon>Bacillati</taxon>
        <taxon>Bacillota</taxon>
        <taxon>Clostridia</taxon>
        <taxon>Lachnospirales</taxon>
        <taxon>Lachnospiraceae</taxon>
        <taxon>Agathobacter</taxon>
    </lineage>
</organism>
<accession>A0A3E4YM28</accession>
<dbReference type="Proteomes" id="UP000260758">
    <property type="component" value="Unassembled WGS sequence"/>
</dbReference>
<dbReference type="PANTHER" id="PTHR30255:SF2">
    <property type="entry name" value="SINGLE-STRANDED-DNA-SPECIFIC EXONUCLEASE RECJ"/>
    <property type="match status" value="1"/>
</dbReference>
<dbReference type="GO" id="GO:0004527">
    <property type="term" value="F:exonuclease activity"/>
    <property type="evidence" value="ECO:0007669"/>
    <property type="project" value="UniProtKB-KW"/>
</dbReference>
<name>A0A3E4YM28_9FIRM</name>
<evidence type="ECO:0000259" key="1">
    <source>
        <dbReference type="Pfam" id="PF01368"/>
    </source>
</evidence>
<comment type="caution">
    <text evidence="2">The sequence shown here is derived from an EMBL/GenBank/DDBJ whole genome shotgun (WGS) entry which is preliminary data.</text>
</comment>
<reference evidence="2 3" key="1">
    <citation type="submission" date="2018-08" db="EMBL/GenBank/DDBJ databases">
        <title>A genome reference for cultivated species of the human gut microbiota.</title>
        <authorList>
            <person name="Zou Y."/>
            <person name="Xue W."/>
            <person name="Luo G."/>
        </authorList>
    </citation>
    <scope>NUCLEOTIDE SEQUENCE [LARGE SCALE GENOMIC DNA]</scope>
    <source>
        <strain evidence="2 3">OM07-13</strain>
    </source>
</reference>
<dbReference type="Gene3D" id="3.90.1640.30">
    <property type="match status" value="1"/>
</dbReference>
<proteinExistence type="predicted"/>
<dbReference type="Gene3D" id="3.10.310.30">
    <property type="match status" value="1"/>
</dbReference>